<feature type="chain" id="PRO_5001683859" description="POTRA domain-containing protein" evidence="1">
    <location>
        <begin position="26"/>
        <end position="113"/>
    </location>
</feature>
<name>A0A072R579_BARBA</name>
<accession>A0A072R579</accession>
<gene>
    <name evidence="2" type="ORF">H710_00033</name>
</gene>
<dbReference type="AlphaFoldDB" id="A0A072R579"/>
<dbReference type="Proteomes" id="UP000031740">
    <property type="component" value="Unassembled WGS sequence"/>
</dbReference>
<dbReference type="PATRIC" id="fig|1293911.3.peg.32"/>
<proteinExistence type="predicted"/>
<comment type="caution">
    <text evidence="2">The sequence shown here is derived from an EMBL/GenBank/DDBJ whole genome shotgun (WGS) entry which is preliminary data.</text>
</comment>
<organism evidence="2 3">
    <name type="scientific">Bartonella bacilliformis Ver097</name>
    <dbReference type="NCBI Taxonomy" id="1293911"/>
    <lineage>
        <taxon>Bacteria</taxon>
        <taxon>Pseudomonadati</taxon>
        <taxon>Pseudomonadota</taxon>
        <taxon>Alphaproteobacteria</taxon>
        <taxon>Hyphomicrobiales</taxon>
        <taxon>Bartonellaceae</taxon>
        <taxon>Bartonella</taxon>
    </lineage>
</organism>
<dbReference type="EMBL" id="ASIV01000001">
    <property type="protein sequence ID" value="KEG21088.1"/>
    <property type="molecule type" value="Genomic_DNA"/>
</dbReference>
<dbReference type="HOGENOM" id="CLU_142706_0_0_5"/>
<feature type="signal peptide" evidence="1">
    <location>
        <begin position="1"/>
        <end position="25"/>
    </location>
</feature>
<evidence type="ECO:0008006" key="4">
    <source>
        <dbReference type="Google" id="ProtNLM"/>
    </source>
</evidence>
<evidence type="ECO:0000256" key="1">
    <source>
        <dbReference type="SAM" id="SignalP"/>
    </source>
</evidence>
<evidence type="ECO:0000313" key="2">
    <source>
        <dbReference type="EMBL" id="KEG21088.1"/>
    </source>
</evidence>
<evidence type="ECO:0000313" key="3">
    <source>
        <dbReference type="Proteomes" id="UP000031740"/>
    </source>
</evidence>
<protein>
    <recommendedName>
        <fullName evidence="4">POTRA domain-containing protein</fullName>
    </recommendedName>
</protein>
<keyword evidence="1" id="KW-0732">Signal</keyword>
<reference evidence="2 3" key="1">
    <citation type="submission" date="2013-04" db="EMBL/GenBank/DDBJ databases">
        <title>The Genome Sequence of Bartonella bacilliformis Ver097.</title>
        <authorList>
            <consortium name="The Broad Institute Genomics Platform"/>
            <consortium name="The Broad Institute Genome Sequencing Center for Infectious Disease"/>
            <person name="Feldgarden M."/>
            <person name="Kirby J."/>
            <person name="Birtles R."/>
            <person name="Dasch G."/>
            <person name="Hendrix L."/>
            <person name="Koehler J."/>
            <person name="Walker B."/>
            <person name="Young S.K."/>
            <person name="Zeng Q."/>
            <person name="Gargeya S."/>
            <person name="Fitzgerald M."/>
            <person name="Haas B."/>
            <person name="Abouelleil A."/>
            <person name="Allen A.W."/>
            <person name="Alvarado L."/>
            <person name="Arachchi H.M."/>
            <person name="Berlin A.M."/>
            <person name="Chapman S.B."/>
            <person name="Gainer-Dewar J."/>
            <person name="Goldberg J."/>
            <person name="Griggs A."/>
            <person name="Gujja S."/>
            <person name="Hansen M."/>
            <person name="Howarth C."/>
            <person name="Imamovic A."/>
            <person name="Ireland A."/>
            <person name="Larimer J."/>
            <person name="McCowan C."/>
            <person name="Murphy C."/>
            <person name="Pearson M."/>
            <person name="Poon T.W."/>
            <person name="Priest M."/>
            <person name="Roberts A."/>
            <person name="Saif S."/>
            <person name="Shea T."/>
            <person name="Sisk P."/>
            <person name="Sykes S."/>
            <person name="Wortman J."/>
            <person name="Nusbaum C."/>
            <person name="Birren B."/>
        </authorList>
    </citation>
    <scope>NUCLEOTIDE SEQUENCE [LARGE SCALE GENOMIC DNA]</scope>
    <source>
        <strain evidence="2 3">Ver097</strain>
    </source>
</reference>
<dbReference type="RefSeq" id="WP_052472851.1">
    <property type="nucleotide sequence ID" value="NZ_KL503802.1"/>
</dbReference>
<sequence length="113" mass="12892">MKPIVVAAVLFSIFSAVLSPVIANALPVGNGWGIKRDQVVKELLHKGGFGEREEQILKKIVVPRKEDLFNNQEKKFEVQSRYQRILFALGLRIFCTPLNPKEYSGQKWVSCEY</sequence>